<dbReference type="InterPro" id="IPR038263">
    <property type="entry name" value="Lytic_exo_TRD_sf"/>
</dbReference>
<evidence type="ECO:0000313" key="3">
    <source>
        <dbReference type="EMBL" id="DAF97294.1"/>
    </source>
</evidence>
<protein>
    <submittedName>
        <fullName evidence="3">Peptidoglycan hydrolase</fullName>
    </submittedName>
</protein>
<dbReference type="Pfam" id="PF05382">
    <property type="entry name" value="Amidase_5"/>
    <property type="match status" value="1"/>
</dbReference>
<feature type="domain" description="Lytic exoenzyme target recognition" evidence="2">
    <location>
        <begin position="186"/>
        <end position="244"/>
    </location>
</feature>
<evidence type="ECO:0000259" key="2">
    <source>
        <dbReference type="Pfam" id="PF16775"/>
    </source>
</evidence>
<dbReference type="InterPro" id="IPR008044">
    <property type="entry name" value="Phage_lysin"/>
</dbReference>
<dbReference type="InterPro" id="IPR038765">
    <property type="entry name" value="Papain-like_cys_pep_sf"/>
</dbReference>
<organism evidence="3">
    <name type="scientific">Siphoviridae sp. ctPJ52</name>
    <dbReference type="NCBI Taxonomy" id="2825483"/>
    <lineage>
        <taxon>Viruses</taxon>
        <taxon>Duplodnaviria</taxon>
        <taxon>Heunggongvirae</taxon>
        <taxon>Uroviricota</taxon>
        <taxon>Caudoviricetes</taxon>
    </lineage>
</organism>
<dbReference type="InterPro" id="IPR031898">
    <property type="entry name" value="ZoocinA_TRD"/>
</dbReference>
<name>A0A8S5USE3_9CAUD</name>
<proteinExistence type="predicted"/>
<sequence>MTIDNNKAISWFENRKGLLTYSMNGSRNGTDGTADCSGSITQALRDSGASPYAYLYSTVTIGSYLSANGYTRISENQSWDAQRGDIVLMSWGPSMAYSGGAGGHVGIMKDHDTFISVDYWTGGQVGTAVSEHNWDYYYSVNKPQYIEVWRQNGATPQPTPDKPDASDTNAIAQFKAAGNKFTAYNTFKVDDIKFHNGVWQFVSYQLNGSKDVNWDNNGIPLSIVDNVTRGNDADAQVGDTVKFNGTFNNGTIDEYDNATNAVGIDTGGYGRIWYNADALLKL</sequence>
<dbReference type="GO" id="GO:0016787">
    <property type="term" value="F:hydrolase activity"/>
    <property type="evidence" value="ECO:0007669"/>
    <property type="project" value="UniProtKB-KW"/>
</dbReference>
<accession>A0A8S5USE3</accession>
<dbReference type="Pfam" id="PF16775">
    <property type="entry name" value="ZoocinA_TRD"/>
    <property type="match status" value="1"/>
</dbReference>
<dbReference type="Gene3D" id="2.40.50.670">
    <property type="match status" value="1"/>
</dbReference>
<dbReference type="Gene3D" id="3.90.1720.10">
    <property type="entry name" value="endopeptidase domain like (from Nostoc punctiforme)"/>
    <property type="match status" value="1"/>
</dbReference>
<reference evidence="3" key="1">
    <citation type="journal article" date="2021" name="Proc. Natl. Acad. Sci. U.S.A.">
        <title>A Catalog of Tens of Thousands of Viruses from Human Metagenomes Reveals Hidden Associations with Chronic Diseases.</title>
        <authorList>
            <person name="Tisza M.J."/>
            <person name="Buck C.B."/>
        </authorList>
    </citation>
    <scope>NUCLEOTIDE SEQUENCE</scope>
    <source>
        <strain evidence="3">CtPJ52</strain>
    </source>
</reference>
<evidence type="ECO:0000259" key="1">
    <source>
        <dbReference type="Pfam" id="PF05382"/>
    </source>
</evidence>
<dbReference type="EMBL" id="BK016131">
    <property type="protein sequence ID" value="DAF97294.1"/>
    <property type="molecule type" value="Genomic_DNA"/>
</dbReference>
<keyword evidence="3" id="KW-0378">Hydrolase</keyword>
<dbReference type="SUPFAM" id="SSF54001">
    <property type="entry name" value="Cysteine proteinases"/>
    <property type="match status" value="1"/>
</dbReference>
<dbReference type="GO" id="GO:0001897">
    <property type="term" value="P:symbiont-mediated cytolysis of host cell"/>
    <property type="evidence" value="ECO:0007669"/>
    <property type="project" value="UniProtKB-ARBA"/>
</dbReference>
<feature type="domain" description="Bacteriophage lysin" evidence="1">
    <location>
        <begin position="6"/>
        <end position="150"/>
    </location>
</feature>